<evidence type="ECO:0000313" key="3">
    <source>
        <dbReference type="EMBL" id="CAF4463036.1"/>
    </source>
</evidence>
<name>A0A8S2WWF7_9BILA</name>
<reference evidence="3" key="1">
    <citation type="submission" date="2021-02" db="EMBL/GenBank/DDBJ databases">
        <authorList>
            <person name="Nowell W R."/>
        </authorList>
    </citation>
    <scope>NUCLEOTIDE SEQUENCE</scope>
</reference>
<keyword evidence="1" id="KW-0472">Membrane</keyword>
<protein>
    <submittedName>
        <fullName evidence="3">Uncharacterized protein</fullName>
    </submittedName>
</protein>
<keyword evidence="1" id="KW-1133">Transmembrane helix</keyword>
<evidence type="ECO:0000313" key="2">
    <source>
        <dbReference type="EMBL" id="CAF1633795.1"/>
    </source>
</evidence>
<dbReference type="Proteomes" id="UP000682733">
    <property type="component" value="Unassembled WGS sequence"/>
</dbReference>
<dbReference type="EMBL" id="CAJOBA010085840">
    <property type="protein sequence ID" value="CAF4463036.1"/>
    <property type="molecule type" value="Genomic_DNA"/>
</dbReference>
<sequence>MNSSDGYQIDDVHLDLRDIERTLRTSFTRDPFEHYANGICGVVFCILGIISNALSFSVLIR</sequence>
<gene>
    <name evidence="2" type="ORF">OVA965_LOCUS43892</name>
    <name evidence="3" type="ORF">TMI583_LOCUS46347</name>
</gene>
<feature type="transmembrane region" description="Helical" evidence="1">
    <location>
        <begin position="35"/>
        <end position="60"/>
    </location>
</feature>
<proteinExistence type="predicted"/>
<feature type="non-terminal residue" evidence="3">
    <location>
        <position position="61"/>
    </location>
</feature>
<comment type="caution">
    <text evidence="3">The sequence shown here is derived from an EMBL/GenBank/DDBJ whole genome shotgun (WGS) entry which is preliminary data.</text>
</comment>
<dbReference type="Proteomes" id="UP000677228">
    <property type="component" value="Unassembled WGS sequence"/>
</dbReference>
<keyword evidence="1" id="KW-0812">Transmembrane</keyword>
<evidence type="ECO:0000256" key="1">
    <source>
        <dbReference type="SAM" id="Phobius"/>
    </source>
</evidence>
<dbReference type="AlphaFoldDB" id="A0A8S2WWF7"/>
<accession>A0A8S2WWF7</accession>
<organism evidence="3 4">
    <name type="scientific">Didymodactylos carnosus</name>
    <dbReference type="NCBI Taxonomy" id="1234261"/>
    <lineage>
        <taxon>Eukaryota</taxon>
        <taxon>Metazoa</taxon>
        <taxon>Spiralia</taxon>
        <taxon>Gnathifera</taxon>
        <taxon>Rotifera</taxon>
        <taxon>Eurotatoria</taxon>
        <taxon>Bdelloidea</taxon>
        <taxon>Philodinida</taxon>
        <taxon>Philodinidae</taxon>
        <taxon>Didymodactylos</taxon>
    </lineage>
</organism>
<evidence type="ECO:0000313" key="4">
    <source>
        <dbReference type="Proteomes" id="UP000682733"/>
    </source>
</evidence>
<dbReference type="EMBL" id="CAJNOK010059877">
    <property type="protein sequence ID" value="CAF1633795.1"/>
    <property type="molecule type" value="Genomic_DNA"/>
</dbReference>